<dbReference type="PANTHER" id="PTHR28631:SF1">
    <property type="entry name" value="ACTIN MATURATION PROTEASE"/>
    <property type="match status" value="1"/>
</dbReference>
<keyword evidence="9" id="KW-1185">Reference proteome</keyword>
<dbReference type="EnsemblMetazoa" id="G12706.6">
    <property type="protein sequence ID" value="G12706.6:cds"/>
    <property type="gene ID" value="G12706"/>
</dbReference>
<evidence type="ECO:0000313" key="8">
    <source>
        <dbReference type="EnsemblMetazoa" id="G12706.2:cds"/>
    </source>
</evidence>
<dbReference type="EnsemblMetazoa" id="G12706.3">
    <property type="protein sequence ID" value="G12706.3:cds"/>
    <property type="gene ID" value="G12706"/>
</dbReference>
<dbReference type="GO" id="GO:0006508">
    <property type="term" value="P:proteolysis"/>
    <property type="evidence" value="ECO:0007669"/>
    <property type="project" value="UniProtKB-KW"/>
</dbReference>
<dbReference type="OrthoDB" id="198816at2759"/>
<evidence type="ECO:0000256" key="2">
    <source>
        <dbReference type="ARBA" id="ARBA00022670"/>
    </source>
</evidence>
<evidence type="ECO:0000256" key="6">
    <source>
        <dbReference type="ARBA" id="ARBA00034908"/>
    </source>
</evidence>
<dbReference type="PANTHER" id="PTHR28631">
    <property type="entry name" value="UPF0692 PROTEIN C19ORF54"/>
    <property type="match status" value="1"/>
</dbReference>
<evidence type="ECO:0000256" key="3">
    <source>
        <dbReference type="ARBA" id="ARBA00022801"/>
    </source>
</evidence>
<evidence type="ECO:0000256" key="5">
    <source>
        <dbReference type="ARBA" id="ARBA00034848"/>
    </source>
</evidence>
<evidence type="ECO:0000256" key="7">
    <source>
        <dbReference type="ARBA" id="ARBA00049041"/>
    </source>
</evidence>
<dbReference type="AlphaFoldDB" id="A0A8W8I5U5"/>
<comment type="similarity">
    <text evidence="4">Belongs to the ACTMAP family.</text>
</comment>
<evidence type="ECO:0000313" key="9">
    <source>
        <dbReference type="Proteomes" id="UP000005408"/>
    </source>
</evidence>
<sequence>MSALPCGAPPPPPPPPNMAPLKGLSLKNIVGAVLMIAQEPTGTSQEQFRRKLKVIIEKDIPELSSKVLLSSNFPVCPIMQDGPCCGIVALAMAAQMLSKETTASHVLKTSQNLGFSLQGELFSAYNLAKLAEETLKCTSEVLDMRDSESKRSLLRHLANSHPVLVPYDGDGNNAPCLKNGHKAHWALLTGFLASLPKPLEINNSLDITEDTELCPLYHIKSKKSVPLHDQIVGSPDVFVYGIQGKSRNVSLWPLHNLLASNANLREVDPNREAETDQYLIPQEGIQSVLCNKIVILHS</sequence>
<dbReference type="EnsemblMetazoa" id="G12706.4">
    <property type="protein sequence ID" value="G12706.4:cds"/>
    <property type="gene ID" value="G12706"/>
</dbReference>
<accession>A0A8W8I5U5</accession>
<dbReference type="Proteomes" id="UP000005408">
    <property type="component" value="Unassembled WGS sequence"/>
</dbReference>
<dbReference type="OMA" id="QLWDYEQ"/>
<comment type="catalytic activity">
    <reaction evidence="7">
        <text>N-terminal N(alpha)-acetyl-L-cysteinyl-L-aspartyl-[protein] + H2O = N-terminal L-aspartyl-[protein] + N-acetyl-L-cysteine</text>
        <dbReference type="Rhea" id="RHEA:74579"/>
        <dbReference type="Rhea" id="RHEA-COMP:12669"/>
        <dbReference type="Rhea" id="RHEA-COMP:18395"/>
        <dbReference type="ChEBI" id="CHEBI:15377"/>
        <dbReference type="ChEBI" id="CHEBI:64720"/>
        <dbReference type="ChEBI" id="CHEBI:78236"/>
        <dbReference type="ChEBI" id="CHEBI:193599"/>
    </reaction>
    <physiologicalReaction direction="left-to-right" evidence="7">
        <dbReference type="Rhea" id="RHEA:74580"/>
    </physiologicalReaction>
</comment>
<keyword evidence="3" id="KW-0378">Hydrolase</keyword>
<evidence type="ECO:0000256" key="4">
    <source>
        <dbReference type="ARBA" id="ARBA00034725"/>
    </source>
</evidence>
<organism evidence="8 9">
    <name type="scientific">Magallana gigas</name>
    <name type="common">Pacific oyster</name>
    <name type="synonym">Crassostrea gigas</name>
    <dbReference type="NCBI Taxonomy" id="29159"/>
    <lineage>
        <taxon>Eukaryota</taxon>
        <taxon>Metazoa</taxon>
        <taxon>Spiralia</taxon>
        <taxon>Lophotrochozoa</taxon>
        <taxon>Mollusca</taxon>
        <taxon>Bivalvia</taxon>
        <taxon>Autobranchia</taxon>
        <taxon>Pteriomorphia</taxon>
        <taxon>Ostreida</taxon>
        <taxon>Ostreoidea</taxon>
        <taxon>Ostreidae</taxon>
        <taxon>Magallana</taxon>
    </lineage>
</organism>
<dbReference type="Pfam" id="PF21646">
    <property type="entry name" value="ACTMAP-like_C"/>
    <property type="match status" value="1"/>
</dbReference>
<dbReference type="GO" id="GO:0004177">
    <property type="term" value="F:aminopeptidase activity"/>
    <property type="evidence" value="ECO:0007669"/>
    <property type="project" value="UniProtKB-KW"/>
</dbReference>
<reference evidence="8" key="1">
    <citation type="submission" date="2022-08" db="UniProtKB">
        <authorList>
            <consortium name="EnsemblMetazoa"/>
        </authorList>
    </citation>
    <scope>IDENTIFICATION</scope>
    <source>
        <strain evidence="8">05x7-T-G4-1.051#20</strain>
    </source>
</reference>
<dbReference type="InterPro" id="IPR040043">
    <property type="entry name" value="ACTMAP"/>
</dbReference>
<name>A0A8W8I5U5_MAGGI</name>
<keyword evidence="2" id="KW-0645">Protease</keyword>
<evidence type="ECO:0000256" key="1">
    <source>
        <dbReference type="ARBA" id="ARBA00022438"/>
    </source>
</evidence>
<dbReference type="EnsemblMetazoa" id="G12706.2">
    <property type="protein sequence ID" value="G12706.2:cds"/>
    <property type="gene ID" value="G12706"/>
</dbReference>
<keyword evidence="1" id="KW-0031">Aminopeptidase</keyword>
<protein>
    <recommendedName>
        <fullName evidence="5">Actin maturation protease</fullName>
    </recommendedName>
    <alternativeName>
        <fullName evidence="6">Actin aminopeptidase ACTMAP</fullName>
    </alternativeName>
</protein>
<proteinExistence type="inferred from homology"/>